<evidence type="ECO:0000313" key="3">
    <source>
        <dbReference type="EMBL" id="KAK8240329.1"/>
    </source>
</evidence>
<dbReference type="PANTHER" id="PTHR10655">
    <property type="entry name" value="LYSOPHOSPHOLIPASE-RELATED"/>
    <property type="match status" value="1"/>
</dbReference>
<dbReference type="Pfam" id="PF02230">
    <property type="entry name" value="Abhydrolase_2"/>
    <property type="match status" value="2"/>
</dbReference>
<comment type="caution">
    <text evidence="3">The sequence shown here is derived from an EMBL/GenBank/DDBJ whole genome shotgun (WGS) entry which is preliminary data.</text>
</comment>
<dbReference type="InterPro" id="IPR003140">
    <property type="entry name" value="PLipase/COase/thioEstase"/>
</dbReference>
<dbReference type="InterPro" id="IPR050565">
    <property type="entry name" value="LYPA1-2/EST-like"/>
</dbReference>
<feature type="domain" description="Phospholipase/carboxylesterase/thioesterase" evidence="2">
    <location>
        <begin position="13"/>
        <end position="174"/>
    </location>
</feature>
<dbReference type="PANTHER" id="PTHR10655:SF63">
    <property type="entry name" value="PHOSPHOLIPASE_CARBOXYLESTERASE_THIOESTERASE DOMAIN-CONTAINING PROTEIN"/>
    <property type="match status" value="1"/>
</dbReference>
<comment type="similarity">
    <text evidence="1">Belongs to the AB hydrolase superfamily. AB hydrolase 2 family.</text>
</comment>
<protein>
    <submittedName>
        <fullName evidence="3">Phospholipase/Carboxylesterase</fullName>
    </submittedName>
</protein>
<organism evidence="3 4">
    <name type="scientific">Phyllosticta capitalensis</name>
    <dbReference type="NCBI Taxonomy" id="121624"/>
    <lineage>
        <taxon>Eukaryota</taxon>
        <taxon>Fungi</taxon>
        <taxon>Dikarya</taxon>
        <taxon>Ascomycota</taxon>
        <taxon>Pezizomycotina</taxon>
        <taxon>Dothideomycetes</taxon>
        <taxon>Dothideomycetes incertae sedis</taxon>
        <taxon>Botryosphaeriales</taxon>
        <taxon>Phyllostictaceae</taxon>
        <taxon>Phyllosticta</taxon>
    </lineage>
</organism>
<keyword evidence="4" id="KW-1185">Reference proteome</keyword>
<evidence type="ECO:0000259" key="2">
    <source>
        <dbReference type="Pfam" id="PF02230"/>
    </source>
</evidence>
<proteinExistence type="inferred from homology"/>
<feature type="domain" description="Phospholipase/carboxylesterase/thioesterase" evidence="2">
    <location>
        <begin position="189"/>
        <end position="254"/>
    </location>
</feature>
<dbReference type="Gene3D" id="3.40.50.1820">
    <property type="entry name" value="alpha/beta hydrolase"/>
    <property type="match status" value="1"/>
</dbReference>
<name>A0ABR1YVV2_9PEZI</name>
<dbReference type="SUPFAM" id="SSF53474">
    <property type="entry name" value="alpha/beta-Hydrolases"/>
    <property type="match status" value="1"/>
</dbReference>
<evidence type="ECO:0000256" key="1">
    <source>
        <dbReference type="ARBA" id="ARBA00006499"/>
    </source>
</evidence>
<dbReference type="Proteomes" id="UP001492380">
    <property type="component" value="Unassembled WGS sequence"/>
</dbReference>
<dbReference type="InterPro" id="IPR029058">
    <property type="entry name" value="AB_hydrolase_fold"/>
</dbReference>
<accession>A0ABR1YVV2</accession>
<evidence type="ECO:0000313" key="4">
    <source>
        <dbReference type="Proteomes" id="UP001492380"/>
    </source>
</evidence>
<gene>
    <name evidence="3" type="ORF">HDK90DRAFT_180145</name>
</gene>
<dbReference type="EMBL" id="JBBWRZ010000003">
    <property type="protein sequence ID" value="KAK8240329.1"/>
    <property type="molecule type" value="Genomic_DNA"/>
</dbReference>
<sequence>MAESCYQITPRATHSHTHTVIFLHGRDSVAPEFAKELFESQASNDQTLLEIFPGFKWVFPESGLQKSARFGIEMSQWFDIWSLEDTEERKDTQRAGLFQSIGLILKIIDREATLVGMDKIILAGISQGCATAIHTLLQGERKVGAFIGISSWLPLEAEIEQIARNPKTPMEKQHQLRGLFQLPHPKNKVPGLALDTPVLLTHCQDDEVVPIERGEKLRKGLIRLGMSVEWHSYNDGGHWVNEPRGVDDIATFLHRICRAKAAVLKRSNEKHAE</sequence>
<reference evidence="3 4" key="1">
    <citation type="submission" date="2024-04" db="EMBL/GenBank/DDBJ databases">
        <title>Phyllosticta paracitricarpa is synonymous to the EU quarantine fungus P. citricarpa based on phylogenomic analyses.</title>
        <authorList>
            <consortium name="Lawrence Berkeley National Laboratory"/>
            <person name="Van Ingen-Buijs V.A."/>
            <person name="Van Westerhoven A.C."/>
            <person name="Haridas S."/>
            <person name="Skiadas P."/>
            <person name="Martin F."/>
            <person name="Groenewald J.Z."/>
            <person name="Crous P.W."/>
            <person name="Seidl M.F."/>
        </authorList>
    </citation>
    <scope>NUCLEOTIDE SEQUENCE [LARGE SCALE GENOMIC DNA]</scope>
    <source>
        <strain evidence="3 4">CBS 123374</strain>
    </source>
</reference>